<gene>
    <name evidence="2" type="ORF">EYM_03655</name>
</gene>
<dbReference type="GO" id="GO:0003723">
    <property type="term" value="F:RNA binding"/>
    <property type="evidence" value="ECO:0007669"/>
    <property type="project" value="InterPro"/>
</dbReference>
<dbReference type="InterPro" id="IPR016437">
    <property type="entry name" value="MCT-1/Tma20"/>
</dbReference>
<sequence length="163" mass="18423">MRIIKKPLSKREKKQLIKEIPRELIEVDLNEKIEEAKVVSDRSGKEYLVIYINDKPTLARIKNKFIPILCGQKLEFRGVVVDEGAVKHITNGADVMRPGIVEVKGEFDKGDLVLVYSVNLPFPIAVGEALYSSEEIKKMEKGKVIKNIHHLGDELFKLCKGLA</sequence>
<dbReference type="KEGG" id="iis:EYM_03655"/>
<dbReference type="InterPro" id="IPR015947">
    <property type="entry name" value="PUA-like_sf"/>
</dbReference>
<dbReference type="InterPro" id="IPR004521">
    <property type="entry name" value="Uncharacterised_CHP00451"/>
</dbReference>
<evidence type="ECO:0000259" key="1">
    <source>
        <dbReference type="SMART" id="SM00359"/>
    </source>
</evidence>
<name>A0A0U3E8I8_9CREN</name>
<dbReference type="Pfam" id="PF09183">
    <property type="entry name" value="DUF1947"/>
    <property type="match status" value="1"/>
</dbReference>
<dbReference type="Proteomes" id="UP000060778">
    <property type="component" value="Chromosome"/>
</dbReference>
<dbReference type="InterPro" id="IPR002478">
    <property type="entry name" value="PUA"/>
</dbReference>
<accession>A0A0U3E8I8</accession>
<feature type="domain" description="PUA" evidence="1">
    <location>
        <begin position="77"/>
        <end position="152"/>
    </location>
</feature>
<keyword evidence="3" id="KW-1185">Reference proteome</keyword>
<dbReference type="GO" id="GO:0001731">
    <property type="term" value="P:formation of translation preinitiation complex"/>
    <property type="evidence" value="ECO:0007669"/>
    <property type="project" value="TreeGrafter"/>
</dbReference>
<dbReference type="EMBL" id="CP006867">
    <property type="protein sequence ID" value="ALU11678.1"/>
    <property type="molecule type" value="Genomic_DNA"/>
</dbReference>
<organism evidence="2 3">
    <name type="scientific">Ignicoccus islandicus DSM 13165</name>
    <dbReference type="NCBI Taxonomy" id="940295"/>
    <lineage>
        <taxon>Archaea</taxon>
        <taxon>Thermoproteota</taxon>
        <taxon>Thermoprotei</taxon>
        <taxon>Desulfurococcales</taxon>
        <taxon>Desulfurococcaceae</taxon>
        <taxon>Ignicoccus</taxon>
    </lineage>
</organism>
<dbReference type="CDD" id="cd21154">
    <property type="entry name" value="PUA_MJ1432-like"/>
    <property type="match status" value="1"/>
</dbReference>
<dbReference type="PATRIC" id="fig|940295.4.peg.709"/>
<dbReference type="STRING" id="940295.EYM_03655"/>
<dbReference type="Gene3D" id="2.30.130.10">
    <property type="entry name" value="PUA domain"/>
    <property type="match status" value="1"/>
</dbReference>
<dbReference type="Gene3D" id="3.10.450.120">
    <property type="entry name" value="Pre-PUA domain, domain 1"/>
    <property type="match status" value="1"/>
</dbReference>
<dbReference type="RefSeq" id="WP_075049706.1">
    <property type="nucleotide sequence ID" value="NZ_CP006867.1"/>
</dbReference>
<dbReference type="InterPro" id="IPR022430">
    <property type="entry name" value="CHP03684"/>
</dbReference>
<protein>
    <submittedName>
        <fullName evidence="2">PUA domain containing protein</fullName>
    </submittedName>
</protein>
<dbReference type="PANTHER" id="PTHR22798:SF0">
    <property type="entry name" value="MALIGNANT T-CELL-AMPLIFIED SEQUENCE 1"/>
    <property type="match status" value="1"/>
</dbReference>
<dbReference type="OrthoDB" id="27972at2157"/>
<dbReference type="InterPro" id="IPR015266">
    <property type="entry name" value="DUF1947"/>
</dbReference>
<dbReference type="SMART" id="SM00359">
    <property type="entry name" value="PUA"/>
    <property type="match status" value="1"/>
</dbReference>
<evidence type="ECO:0000313" key="2">
    <source>
        <dbReference type="EMBL" id="ALU11678.1"/>
    </source>
</evidence>
<dbReference type="NCBIfam" id="TIGR00451">
    <property type="entry name" value="unchar_dom_2"/>
    <property type="match status" value="1"/>
</dbReference>
<dbReference type="SUPFAM" id="SSF88697">
    <property type="entry name" value="PUA domain-like"/>
    <property type="match status" value="1"/>
</dbReference>
<dbReference type="PROSITE" id="PS50890">
    <property type="entry name" value="PUA"/>
    <property type="match status" value="1"/>
</dbReference>
<dbReference type="PIRSF" id="PIRSF005067">
    <property type="entry name" value="Tma_RNA-bind_prd"/>
    <property type="match status" value="1"/>
</dbReference>
<reference evidence="2 3" key="1">
    <citation type="submission" date="2013-11" db="EMBL/GenBank/DDBJ databases">
        <title>Comparative genomics of Ignicoccus.</title>
        <authorList>
            <person name="Podar M."/>
        </authorList>
    </citation>
    <scope>NUCLEOTIDE SEQUENCE [LARGE SCALE GENOMIC DNA]</scope>
    <source>
        <strain evidence="2 3">DSM 13165</strain>
    </source>
</reference>
<dbReference type="AlphaFoldDB" id="A0A0U3E8I8"/>
<dbReference type="Pfam" id="PF01472">
    <property type="entry name" value="PUA"/>
    <property type="match status" value="1"/>
</dbReference>
<dbReference type="PANTHER" id="PTHR22798">
    <property type="entry name" value="MCT-1 PROTEIN"/>
    <property type="match status" value="1"/>
</dbReference>
<proteinExistence type="predicted"/>
<dbReference type="InterPro" id="IPR036974">
    <property type="entry name" value="PUA_sf"/>
</dbReference>
<dbReference type="NCBIfam" id="TIGR03684">
    <property type="entry name" value="arCOG00985"/>
    <property type="match status" value="1"/>
</dbReference>
<evidence type="ECO:0000313" key="3">
    <source>
        <dbReference type="Proteomes" id="UP000060778"/>
    </source>
</evidence>
<dbReference type="GeneID" id="30680125"/>